<evidence type="ECO:0000256" key="1">
    <source>
        <dbReference type="SAM" id="Phobius"/>
    </source>
</evidence>
<reference evidence="2" key="1">
    <citation type="submission" date="2021-03" db="EMBL/GenBank/DDBJ databases">
        <title>Complete genome of Burkholderia pseudomallei_VBP364.</title>
        <authorList>
            <person name="Balaji V."/>
            <person name="Yamuna B."/>
            <person name="Monisha P."/>
        </authorList>
    </citation>
    <scope>NUCLEOTIDE SEQUENCE</scope>
    <source>
        <strain evidence="2">VBP364</strain>
    </source>
</reference>
<proteinExistence type="predicted"/>
<keyword evidence="1" id="KW-0812">Transmembrane</keyword>
<sequence>MDKAYDGSETRKFTLDLGFIPVVPPLRTCAERWGYDREMYRRRREVEQLFRRLKSFRRIFSRFDKLAVMFIAFINFALIIEGLR</sequence>
<name>A0A8A4DTK8_BURPE</name>
<organism evidence="2">
    <name type="scientific">Burkholderia pseudomallei</name>
    <name type="common">Pseudomonas pseudomallei</name>
    <dbReference type="NCBI Taxonomy" id="28450"/>
    <lineage>
        <taxon>Bacteria</taxon>
        <taxon>Pseudomonadati</taxon>
        <taxon>Pseudomonadota</taxon>
        <taxon>Betaproteobacteria</taxon>
        <taxon>Burkholderiales</taxon>
        <taxon>Burkholderiaceae</taxon>
        <taxon>Burkholderia</taxon>
        <taxon>pseudomallei group</taxon>
    </lineage>
</organism>
<dbReference type="EMBL" id="CP071754">
    <property type="protein sequence ID" value="QTB59758.1"/>
    <property type="molecule type" value="Genomic_DNA"/>
</dbReference>
<evidence type="ECO:0000313" key="2">
    <source>
        <dbReference type="EMBL" id="QTB59758.1"/>
    </source>
</evidence>
<keyword evidence="1" id="KW-1133">Transmembrane helix</keyword>
<keyword evidence="1" id="KW-0472">Membrane</keyword>
<protein>
    <submittedName>
        <fullName evidence="2">Transposase</fullName>
    </submittedName>
</protein>
<dbReference type="AlphaFoldDB" id="A0A8A4DTK8"/>
<accession>A0A8A4DTK8</accession>
<feature type="transmembrane region" description="Helical" evidence="1">
    <location>
        <begin position="59"/>
        <end position="80"/>
    </location>
</feature>
<gene>
    <name evidence="2" type="ORF">J3D99_17150</name>
</gene>